<dbReference type="AlphaFoldDB" id="A0A6J4HNN2"/>
<dbReference type="GO" id="GO:0000035">
    <property type="term" value="F:acyl binding"/>
    <property type="evidence" value="ECO:0007669"/>
    <property type="project" value="TreeGrafter"/>
</dbReference>
<keyword evidence="6" id="KW-0275">Fatty acid biosynthesis</keyword>
<dbReference type="InterPro" id="IPR003231">
    <property type="entry name" value="ACP"/>
</dbReference>
<dbReference type="InterPro" id="IPR036736">
    <property type="entry name" value="ACP-like_sf"/>
</dbReference>
<keyword evidence="2" id="KW-0444">Lipid biosynthesis</keyword>
<evidence type="ECO:0000256" key="4">
    <source>
        <dbReference type="ARBA" id="ARBA00022832"/>
    </source>
</evidence>
<dbReference type="GO" id="GO:0016020">
    <property type="term" value="C:membrane"/>
    <property type="evidence" value="ECO:0007669"/>
    <property type="project" value="GOC"/>
</dbReference>
<dbReference type="InterPro" id="IPR009081">
    <property type="entry name" value="PP-bd_ACP"/>
</dbReference>
<gene>
    <name evidence="8" type="ORF">AVDCRST_MAG76-1095</name>
</gene>
<evidence type="ECO:0000256" key="1">
    <source>
        <dbReference type="ARBA" id="ARBA00022450"/>
    </source>
</evidence>
<feature type="domain" description="Carrier" evidence="7">
    <location>
        <begin position="4"/>
        <end position="80"/>
    </location>
</feature>
<dbReference type="PROSITE" id="PS50075">
    <property type="entry name" value="CARRIER"/>
    <property type="match status" value="1"/>
</dbReference>
<dbReference type="PANTHER" id="PTHR20863:SF76">
    <property type="entry name" value="CARRIER DOMAIN-CONTAINING PROTEIN"/>
    <property type="match status" value="1"/>
</dbReference>
<dbReference type="GO" id="GO:0000036">
    <property type="term" value="F:acyl carrier activity"/>
    <property type="evidence" value="ECO:0007669"/>
    <property type="project" value="TreeGrafter"/>
</dbReference>
<keyword evidence="1" id="KW-0596">Phosphopantetheine</keyword>
<dbReference type="GO" id="GO:0009245">
    <property type="term" value="P:lipid A biosynthetic process"/>
    <property type="evidence" value="ECO:0007669"/>
    <property type="project" value="TreeGrafter"/>
</dbReference>
<dbReference type="PANTHER" id="PTHR20863">
    <property type="entry name" value="ACYL CARRIER PROTEIN"/>
    <property type="match status" value="1"/>
</dbReference>
<proteinExistence type="predicted"/>
<dbReference type="SUPFAM" id="SSF47336">
    <property type="entry name" value="ACP-like"/>
    <property type="match status" value="1"/>
</dbReference>
<keyword evidence="5" id="KW-0443">Lipid metabolism</keyword>
<evidence type="ECO:0000256" key="3">
    <source>
        <dbReference type="ARBA" id="ARBA00022553"/>
    </source>
</evidence>
<accession>A0A6J4HNN2</accession>
<evidence type="ECO:0000256" key="2">
    <source>
        <dbReference type="ARBA" id="ARBA00022516"/>
    </source>
</evidence>
<evidence type="ECO:0000256" key="6">
    <source>
        <dbReference type="ARBA" id="ARBA00023160"/>
    </source>
</evidence>
<reference evidence="8" key="1">
    <citation type="submission" date="2020-02" db="EMBL/GenBank/DDBJ databases">
        <authorList>
            <person name="Meier V. D."/>
        </authorList>
    </citation>
    <scope>NUCLEOTIDE SEQUENCE</scope>
    <source>
        <strain evidence="8">AVDCRST_MAG76</strain>
    </source>
</reference>
<dbReference type="Pfam" id="PF00550">
    <property type="entry name" value="PP-binding"/>
    <property type="match status" value="1"/>
</dbReference>
<dbReference type="GO" id="GO:0005829">
    <property type="term" value="C:cytosol"/>
    <property type="evidence" value="ECO:0007669"/>
    <property type="project" value="TreeGrafter"/>
</dbReference>
<dbReference type="Gene3D" id="1.10.1200.10">
    <property type="entry name" value="ACP-like"/>
    <property type="match status" value="1"/>
</dbReference>
<organism evidence="8">
    <name type="scientific">uncultured Acidimicrobiales bacterium</name>
    <dbReference type="NCBI Taxonomy" id="310071"/>
    <lineage>
        <taxon>Bacteria</taxon>
        <taxon>Bacillati</taxon>
        <taxon>Actinomycetota</taxon>
        <taxon>Acidimicrobiia</taxon>
        <taxon>Acidimicrobiales</taxon>
        <taxon>environmental samples</taxon>
    </lineage>
</organism>
<keyword evidence="4" id="KW-0276">Fatty acid metabolism</keyword>
<dbReference type="EMBL" id="CADCSZ010000064">
    <property type="protein sequence ID" value="CAA9228462.1"/>
    <property type="molecule type" value="Genomic_DNA"/>
</dbReference>
<evidence type="ECO:0000256" key="5">
    <source>
        <dbReference type="ARBA" id="ARBA00023098"/>
    </source>
</evidence>
<evidence type="ECO:0000259" key="7">
    <source>
        <dbReference type="PROSITE" id="PS50075"/>
    </source>
</evidence>
<sequence>MDRDQAFEVFQETAAEVMDVDPATVVPQATLKDDLDIDSLAFVELTLALEEAYDAKIPEPPEDQPLTTVAEAFDYVCASLGI</sequence>
<keyword evidence="3" id="KW-0597">Phosphoprotein</keyword>
<protein>
    <recommendedName>
        <fullName evidence="7">Carrier domain-containing protein</fullName>
    </recommendedName>
</protein>
<name>A0A6J4HNN2_9ACTN</name>
<evidence type="ECO:0000313" key="8">
    <source>
        <dbReference type="EMBL" id="CAA9228462.1"/>
    </source>
</evidence>